<evidence type="ECO:0000256" key="6">
    <source>
        <dbReference type="ARBA" id="ARBA00022801"/>
    </source>
</evidence>
<dbReference type="InterPro" id="IPR029058">
    <property type="entry name" value="AB_hydrolase_fold"/>
</dbReference>
<dbReference type="EC" id="3.1.1.117" evidence="9"/>
<dbReference type="GO" id="GO:0052689">
    <property type="term" value="F:carboxylic ester hydrolase activity"/>
    <property type="evidence" value="ECO:0007669"/>
    <property type="project" value="UniProtKB-KW"/>
</dbReference>
<dbReference type="InterPro" id="IPR054579">
    <property type="entry name" value="GCE-like_dom"/>
</dbReference>
<evidence type="ECO:0000256" key="3">
    <source>
        <dbReference type="ARBA" id="ARBA00022487"/>
    </source>
</evidence>
<comment type="caution">
    <text evidence="12">The sequence shown here is derived from an EMBL/GenBank/DDBJ whole genome shotgun (WGS) entry which is preliminary data.</text>
</comment>
<comment type="catalytic activity">
    <reaction evidence="8">
        <text>a 4-O-methyl-alpha-D-glucuronosyl ester derivative + H2O = 4-O-methyl-alpha-D-glucuronate derivative + an alcohol + H(+)</text>
        <dbReference type="Rhea" id="RHEA:67452"/>
        <dbReference type="ChEBI" id="CHEBI:15377"/>
        <dbReference type="ChEBI" id="CHEBI:15378"/>
        <dbReference type="ChEBI" id="CHEBI:30879"/>
        <dbReference type="ChEBI" id="CHEBI:171667"/>
        <dbReference type="ChEBI" id="CHEBI:171668"/>
        <dbReference type="EC" id="3.1.1.117"/>
    </reaction>
    <physiologicalReaction direction="left-to-right" evidence="8">
        <dbReference type="Rhea" id="RHEA:67453"/>
    </physiologicalReaction>
</comment>
<evidence type="ECO:0000256" key="1">
    <source>
        <dbReference type="ARBA" id="ARBA00004613"/>
    </source>
</evidence>
<evidence type="ECO:0000256" key="8">
    <source>
        <dbReference type="ARBA" id="ARBA00024511"/>
    </source>
</evidence>
<dbReference type="STRING" id="71717.A0A4Y7T4T0"/>
<reference evidence="12 13" key="1">
    <citation type="journal article" date="2019" name="Nat. Ecol. Evol.">
        <title>Megaphylogeny resolves global patterns of mushroom evolution.</title>
        <authorList>
            <person name="Varga T."/>
            <person name="Krizsan K."/>
            <person name="Foldi C."/>
            <person name="Dima B."/>
            <person name="Sanchez-Garcia M."/>
            <person name="Sanchez-Ramirez S."/>
            <person name="Szollosi G.J."/>
            <person name="Szarkandi J.G."/>
            <person name="Papp V."/>
            <person name="Albert L."/>
            <person name="Andreopoulos W."/>
            <person name="Angelini C."/>
            <person name="Antonin V."/>
            <person name="Barry K.W."/>
            <person name="Bougher N.L."/>
            <person name="Buchanan P."/>
            <person name="Buyck B."/>
            <person name="Bense V."/>
            <person name="Catcheside P."/>
            <person name="Chovatia M."/>
            <person name="Cooper J."/>
            <person name="Damon W."/>
            <person name="Desjardin D."/>
            <person name="Finy P."/>
            <person name="Geml J."/>
            <person name="Haridas S."/>
            <person name="Hughes K."/>
            <person name="Justo A."/>
            <person name="Karasinski D."/>
            <person name="Kautmanova I."/>
            <person name="Kiss B."/>
            <person name="Kocsube S."/>
            <person name="Kotiranta H."/>
            <person name="LaButti K.M."/>
            <person name="Lechner B.E."/>
            <person name="Liimatainen K."/>
            <person name="Lipzen A."/>
            <person name="Lukacs Z."/>
            <person name="Mihaltcheva S."/>
            <person name="Morgado L.N."/>
            <person name="Niskanen T."/>
            <person name="Noordeloos M.E."/>
            <person name="Ohm R.A."/>
            <person name="Ortiz-Santana B."/>
            <person name="Ovrebo C."/>
            <person name="Racz N."/>
            <person name="Riley R."/>
            <person name="Savchenko A."/>
            <person name="Shiryaev A."/>
            <person name="Soop K."/>
            <person name="Spirin V."/>
            <person name="Szebenyi C."/>
            <person name="Tomsovsky M."/>
            <person name="Tulloss R.E."/>
            <person name="Uehling J."/>
            <person name="Grigoriev I.V."/>
            <person name="Vagvolgyi C."/>
            <person name="Papp T."/>
            <person name="Martin F.M."/>
            <person name="Miettinen O."/>
            <person name="Hibbett D.S."/>
            <person name="Nagy L.G."/>
        </authorList>
    </citation>
    <scope>NUCLEOTIDE SEQUENCE [LARGE SCALE GENOMIC DNA]</scope>
    <source>
        <strain evidence="12 13">FP101781</strain>
    </source>
</reference>
<evidence type="ECO:0000313" key="12">
    <source>
        <dbReference type="EMBL" id="TEB29176.1"/>
    </source>
</evidence>
<gene>
    <name evidence="12" type="ORF">FA13DRAFT_1815336</name>
</gene>
<evidence type="ECO:0000259" key="11">
    <source>
        <dbReference type="Pfam" id="PF22244"/>
    </source>
</evidence>
<organism evidence="12 13">
    <name type="scientific">Coprinellus micaceus</name>
    <name type="common">Glistening ink-cap mushroom</name>
    <name type="synonym">Coprinus micaceus</name>
    <dbReference type="NCBI Taxonomy" id="71717"/>
    <lineage>
        <taxon>Eukaryota</taxon>
        <taxon>Fungi</taxon>
        <taxon>Dikarya</taxon>
        <taxon>Basidiomycota</taxon>
        <taxon>Agaricomycotina</taxon>
        <taxon>Agaricomycetes</taxon>
        <taxon>Agaricomycetidae</taxon>
        <taxon>Agaricales</taxon>
        <taxon>Agaricineae</taxon>
        <taxon>Psathyrellaceae</taxon>
        <taxon>Coprinellus</taxon>
    </lineage>
</organism>
<comment type="subcellular location">
    <subcellularLocation>
        <location evidence="1">Secreted</location>
    </subcellularLocation>
</comment>
<feature type="domain" description="4-O-methyl-glucuronoyl methylesterase-like" evidence="11">
    <location>
        <begin position="112"/>
        <end position="338"/>
    </location>
</feature>
<evidence type="ECO:0000313" key="13">
    <source>
        <dbReference type="Proteomes" id="UP000298030"/>
    </source>
</evidence>
<keyword evidence="4" id="KW-0964">Secreted</keyword>
<comment type="similarity">
    <text evidence="2">Belongs to the carbohydrate esterase 15 (CE15) family.</text>
</comment>
<feature type="compositionally biased region" description="Pro residues" evidence="10">
    <location>
        <begin position="137"/>
        <end position="149"/>
    </location>
</feature>
<dbReference type="Pfam" id="PF22244">
    <property type="entry name" value="GCE_fung"/>
    <property type="match status" value="1"/>
</dbReference>
<evidence type="ECO:0000256" key="5">
    <source>
        <dbReference type="ARBA" id="ARBA00022729"/>
    </source>
</evidence>
<keyword evidence="3" id="KW-0719">Serine esterase</keyword>
<dbReference type="Proteomes" id="UP000298030">
    <property type="component" value="Unassembled WGS sequence"/>
</dbReference>
<dbReference type="GO" id="GO:0046274">
    <property type="term" value="P:lignin catabolic process"/>
    <property type="evidence" value="ECO:0007669"/>
    <property type="project" value="UniProtKB-KW"/>
</dbReference>
<evidence type="ECO:0000256" key="9">
    <source>
        <dbReference type="ARBA" id="ARBA00026105"/>
    </source>
</evidence>
<sequence>MNLRKYEVLTFLQSTMRTFTLISTLSILASGSFAQLTDDAAARCPKLPDMINPFALPDPFTFYNGQPVRTKADWACRRAEIAELLQRFELGSLPKSKATVKGTLYDDGEFGVAVTDGGKSIAFNVTIRLPGATPAPTSTPVPTPAPTEPAPEDAAPSHGHAATGTSSRGQGLFYDLYGKDHPAGAIIASAWGISRLIDALEQVPEARIDTKHLGVTGCSRFGKAALIIGAFEERIALTIPEEGGTGGAGCWRIADGIKRRGINIQTPSQIITENTWFGPVFDKYASNAAALPTDHHLLTALIAPRAVYIPENGYIDWLGPESTWGCQNAAKTVWKALGVEDRIGFEQTGGAAGGHNHCQFPAQQAPGIVAFADRFLKGKKADTSKYFRTEATFPDYNEKEWITWDTPRLA</sequence>
<keyword evidence="7" id="KW-0439">Lignin degradation</keyword>
<dbReference type="GO" id="GO:0005576">
    <property type="term" value="C:extracellular region"/>
    <property type="evidence" value="ECO:0007669"/>
    <property type="project" value="UniProtKB-SubCell"/>
</dbReference>
<dbReference type="EMBL" id="QPFP01000028">
    <property type="protein sequence ID" value="TEB29176.1"/>
    <property type="molecule type" value="Genomic_DNA"/>
</dbReference>
<proteinExistence type="inferred from homology"/>
<evidence type="ECO:0000256" key="2">
    <source>
        <dbReference type="ARBA" id="ARBA00010092"/>
    </source>
</evidence>
<dbReference type="OrthoDB" id="3781271at2759"/>
<feature type="region of interest" description="Disordered" evidence="10">
    <location>
        <begin position="132"/>
        <end position="166"/>
    </location>
</feature>
<evidence type="ECO:0000256" key="7">
    <source>
        <dbReference type="ARBA" id="ARBA00023185"/>
    </source>
</evidence>
<dbReference type="Gene3D" id="3.40.50.1820">
    <property type="entry name" value="alpha/beta hydrolase"/>
    <property type="match status" value="1"/>
</dbReference>
<dbReference type="SUPFAM" id="SSF53474">
    <property type="entry name" value="alpha/beta-Hydrolases"/>
    <property type="match status" value="1"/>
</dbReference>
<dbReference type="AlphaFoldDB" id="A0A4Y7T4T0"/>
<name>A0A4Y7T4T0_COPMI</name>
<evidence type="ECO:0000256" key="4">
    <source>
        <dbReference type="ARBA" id="ARBA00022525"/>
    </source>
</evidence>
<keyword evidence="5" id="KW-0732">Signal</keyword>
<keyword evidence="6" id="KW-0378">Hydrolase</keyword>
<protein>
    <recommendedName>
        <fullName evidence="9">(4-O-methyl)-D-glucuronate--lignin esterase</fullName>
        <ecNumber evidence="9">3.1.1.117</ecNumber>
    </recommendedName>
</protein>
<accession>A0A4Y7T4T0</accession>
<evidence type="ECO:0000256" key="10">
    <source>
        <dbReference type="SAM" id="MobiDB-lite"/>
    </source>
</evidence>
<keyword evidence="13" id="KW-1185">Reference proteome</keyword>